<dbReference type="Gene3D" id="3.40.50.620">
    <property type="entry name" value="HUPs"/>
    <property type="match status" value="2"/>
</dbReference>
<dbReference type="AlphaFoldDB" id="A0A7W8AGH4"/>
<evidence type="ECO:0000313" key="3">
    <source>
        <dbReference type="Proteomes" id="UP000568380"/>
    </source>
</evidence>
<dbReference type="SUPFAM" id="SSF52402">
    <property type="entry name" value="Adenine nucleotide alpha hydrolases-like"/>
    <property type="match status" value="1"/>
</dbReference>
<protein>
    <submittedName>
        <fullName evidence="2">Asparagine synthase (Glutamine-hydrolyzing)</fullName>
        <ecNumber evidence="2">6.3.5.4</ecNumber>
    </submittedName>
</protein>
<gene>
    <name evidence="2" type="ORF">HNR40_010207</name>
</gene>
<dbReference type="InterPro" id="IPR014729">
    <property type="entry name" value="Rossmann-like_a/b/a_fold"/>
</dbReference>
<keyword evidence="2" id="KW-0436">Ligase</keyword>
<sequence length="603" mass="64725">MSATEDPWFTVLPDREESTDVARRIHDTCGGAHEVSHPSGRPWLIGRWPPGTLTVGRRPGAATAAFGEHAMSEAQLAGGGLDLSASALGSAYLLVSEGGRVRVRGTASGLRRVYTCRVNGTPVAGNRALVLAGLAGAAPNPARLATRLLFAHPPWPLNWLPVWDGVDAVPPGHDVVLDQRGGVTQARWWSFPEPLEREEAVAALRTALSEAVALRAGPGRTVVAHLSGMDSSSVCSLAARTGADVVALTAAQPDPMDEDVLWAQRTAAALAAEGHPVRHEIISAEECPLVYHDMLGAHERFDAPFLLLHHRSRLMHILRRGQAYAPAAHLVGLGGDEAATMLPTWLPTLIRQAPLTGMRHLLTASAKNRWPLRRTLRHLVTGRAYDGWMRAAAGRLGRDGHGVDGPALGWDLPPTMPAWATPYAVELAAGELREAAERHPPLAGGRGAHHNLAAIHGGCQMVGDFQQIAAARGITMSAPFFDDRVVEAALAARPGDRYDPARYKPVLADAMRGIVPEVTLGRTTKSETSASAVMGSRKHRDQIMALAEDSLLGELGLIDQDLFRATCRGPIDVLTQHRRIEPTLACEMWLRTVKEDERVRAGA</sequence>
<dbReference type="GO" id="GO:0004066">
    <property type="term" value="F:asparagine synthase (glutamine-hydrolyzing) activity"/>
    <property type="evidence" value="ECO:0007669"/>
    <property type="project" value="UniProtKB-EC"/>
</dbReference>
<dbReference type="Pfam" id="PF00733">
    <property type="entry name" value="Asn_synthase"/>
    <property type="match status" value="1"/>
</dbReference>
<dbReference type="InterPro" id="IPR001962">
    <property type="entry name" value="Asn_synthase"/>
</dbReference>
<keyword evidence="3" id="KW-1185">Reference proteome</keyword>
<dbReference type="Proteomes" id="UP000568380">
    <property type="component" value="Unassembled WGS sequence"/>
</dbReference>
<evidence type="ECO:0000259" key="1">
    <source>
        <dbReference type="Pfam" id="PF00733"/>
    </source>
</evidence>
<dbReference type="RefSeq" id="WP_184975111.1">
    <property type="nucleotide sequence ID" value="NZ_JACHIN010000025.1"/>
</dbReference>
<comment type="caution">
    <text evidence="2">The sequence shown here is derived from an EMBL/GenBank/DDBJ whole genome shotgun (WGS) entry which is preliminary data.</text>
</comment>
<reference evidence="2 3" key="1">
    <citation type="submission" date="2020-08" db="EMBL/GenBank/DDBJ databases">
        <title>Genomic Encyclopedia of Type Strains, Phase IV (KMG-IV): sequencing the most valuable type-strain genomes for metagenomic binning, comparative biology and taxonomic classification.</title>
        <authorList>
            <person name="Goeker M."/>
        </authorList>
    </citation>
    <scope>NUCLEOTIDE SEQUENCE [LARGE SCALE GENOMIC DNA]</scope>
    <source>
        <strain evidence="2 3">DSM 45385</strain>
    </source>
</reference>
<feature type="domain" description="Asparagine synthetase" evidence="1">
    <location>
        <begin position="204"/>
        <end position="591"/>
    </location>
</feature>
<dbReference type="GO" id="GO:0006529">
    <property type="term" value="P:asparagine biosynthetic process"/>
    <property type="evidence" value="ECO:0007669"/>
    <property type="project" value="InterPro"/>
</dbReference>
<organism evidence="2 3">
    <name type="scientific">Nonomuraea endophytica</name>
    <dbReference type="NCBI Taxonomy" id="714136"/>
    <lineage>
        <taxon>Bacteria</taxon>
        <taxon>Bacillati</taxon>
        <taxon>Actinomycetota</taxon>
        <taxon>Actinomycetes</taxon>
        <taxon>Streptosporangiales</taxon>
        <taxon>Streptosporangiaceae</taxon>
        <taxon>Nonomuraea</taxon>
    </lineage>
</organism>
<proteinExistence type="predicted"/>
<dbReference type="EC" id="6.3.5.4" evidence="2"/>
<name>A0A7W8AGH4_9ACTN</name>
<evidence type="ECO:0000313" key="2">
    <source>
        <dbReference type="EMBL" id="MBB5084696.1"/>
    </source>
</evidence>
<dbReference type="EMBL" id="JACHIN010000025">
    <property type="protein sequence ID" value="MBB5084696.1"/>
    <property type="molecule type" value="Genomic_DNA"/>
</dbReference>
<accession>A0A7W8AGH4</accession>